<dbReference type="Pfam" id="PF13715">
    <property type="entry name" value="CarbopepD_reg_2"/>
    <property type="match status" value="1"/>
</dbReference>
<feature type="domain" description="TonB-dependent receptor-like beta-barrel" evidence="11">
    <location>
        <begin position="379"/>
        <end position="975"/>
    </location>
</feature>
<keyword evidence="10" id="KW-1133">Transmembrane helix</keyword>
<dbReference type="Gene3D" id="2.60.40.1120">
    <property type="entry name" value="Carboxypeptidase-like, regulatory domain"/>
    <property type="match status" value="1"/>
</dbReference>
<evidence type="ECO:0000256" key="3">
    <source>
        <dbReference type="ARBA" id="ARBA00022452"/>
    </source>
</evidence>
<dbReference type="InterPro" id="IPR000531">
    <property type="entry name" value="Beta-barrel_TonB"/>
</dbReference>
<comment type="similarity">
    <text evidence="8 9">Belongs to the TonB-dependent receptor family.</text>
</comment>
<evidence type="ECO:0000256" key="4">
    <source>
        <dbReference type="ARBA" id="ARBA00022692"/>
    </source>
</evidence>
<protein>
    <submittedName>
        <fullName evidence="13">TonB-dependent receptor</fullName>
    </submittedName>
</protein>
<dbReference type="Pfam" id="PF00593">
    <property type="entry name" value="TonB_dep_Rec_b-barrel"/>
    <property type="match status" value="1"/>
</dbReference>
<comment type="caution">
    <text evidence="13">The sequence shown here is derived from an EMBL/GenBank/DDBJ whole genome shotgun (WGS) entry which is preliminary data.</text>
</comment>
<evidence type="ECO:0000259" key="11">
    <source>
        <dbReference type="Pfam" id="PF00593"/>
    </source>
</evidence>
<keyword evidence="2 8" id="KW-0813">Transport</keyword>
<keyword evidence="13" id="KW-0675">Receptor</keyword>
<dbReference type="RefSeq" id="WP_254152155.1">
    <property type="nucleotide sequence ID" value="NZ_JAHESD010000004.1"/>
</dbReference>
<keyword evidence="3 8" id="KW-1134">Transmembrane beta strand</keyword>
<evidence type="ECO:0000256" key="10">
    <source>
        <dbReference type="SAM" id="Phobius"/>
    </source>
</evidence>
<accession>A0ABS5VLI4</accession>
<keyword evidence="4 8" id="KW-0812">Transmembrane</keyword>
<evidence type="ECO:0000313" key="13">
    <source>
        <dbReference type="EMBL" id="MBT1702312.1"/>
    </source>
</evidence>
<evidence type="ECO:0000256" key="9">
    <source>
        <dbReference type="RuleBase" id="RU003357"/>
    </source>
</evidence>
<evidence type="ECO:0000256" key="6">
    <source>
        <dbReference type="ARBA" id="ARBA00023136"/>
    </source>
</evidence>
<evidence type="ECO:0000259" key="12">
    <source>
        <dbReference type="Pfam" id="PF07715"/>
    </source>
</evidence>
<dbReference type="InterPro" id="IPR037066">
    <property type="entry name" value="Plug_dom_sf"/>
</dbReference>
<proteinExistence type="inferred from homology"/>
<dbReference type="InterPro" id="IPR008969">
    <property type="entry name" value="CarboxyPept-like_regulatory"/>
</dbReference>
<evidence type="ECO:0000313" key="14">
    <source>
        <dbReference type="Proteomes" id="UP000772618"/>
    </source>
</evidence>
<reference evidence="13 14" key="1">
    <citation type="submission" date="2021-05" db="EMBL/GenBank/DDBJ databases">
        <title>A Polyphasic approach of four new species of the genus Ohtaekwangia: Ohtaekwangia histidinii sp. nov., Ohtaekwangia cretensis sp. nov., Ohtaekwangia indiensis sp. nov., Ohtaekwangia reichenbachii sp. nov. from diverse environment.</title>
        <authorList>
            <person name="Octaviana S."/>
        </authorList>
    </citation>
    <scope>NUCLEOTIDE SEQUENCE [LARGE SCALE GENOMIC DNA]</scope>
    <source>
        <strain evidence="13 14">PWU20</strain>
    </source>
</reference>
<evidence type="ECO:0000256" key="7">
    <source>
        <dbReference type="ARBA" id="ARBA00023237"/>
    </source>
</evidence>
<keyword evidence="6 8" id="KW-0472">Membrane</keyword>
<dbReference type="Pfam" id="PF07715">
    <property type="entry name" value="Plug"/>
    <property type="match status" value="1"/>
</dbReference>
<dbReference type="NCBIfam" id="TIGR04057">
    <property type="entry name" value="SusC_RagA_signa"/>
    <property type="match status" value="1"/>
</dbReference>
<dbReference type="Proteomes" id="UP000772618">
    <property type="component" value="Unassembled WGS sequence"/>
</dbReference>
<dbReference type="SUPFAM" id="SSF56935">
    <property type="entry name" value="Porins"/>
    <property type="match status" value="1"/>
</dbReference>
<dbReference type="InterPro" id="IPR012910">
    <property type="entry name" value="Plug_dom"/>
</dbReference>
<keyword evidence="5 9" id="KW-0798">TonB box</keyword>
<feature type="domain" description="TonB-dependent receptor plug" evidence="12">
    <location>
        <begin position="132"/>
        <end position="238"/>
    </location>
</feature>
<dbReference type="SUPFAM" id="SSF49464">
    <property type="entry name" value="Carboxypeptidase regulatory domain-like"/>
    <property type="match status" value="1"/>
</dbReference>
<dbReference type="InterPro" id="IPR039426">
    <property type="entry name" value="TonB-dep_rcpt-like"/>
</dbReference>
<evidence type="ECO:0000256" key="5">
    <source>
        <dbReference type="ARBA" id="ARBA00023077"/>
    </source>
</evidence>
<feature type="transmembrane region" description="Helical" evidence="10">
    <location>
        <begin position="20"/>
        <end position="42"/>
    </location>
</feature>
<evidence type="ECO:0000256" key="1">
    <source>
        <dbReference type="ARBA" id="ARBA00004571"/>
    </source>
</evidence>
<evidence type="ECO:0000256" key="8">
    <source>
        <dbReference type="PROSITE-ProRule" id="PRU01360"/>
    </source>
</evidence>
<sequence length="1032" mass="113240">MKKIILRLIAVDDGRRAKRFYVGAALALLMFLPAIAFSQIAVSGTVTDEAGTGLPGTNVLVKGSNSGVTTDVNGKYTIDVPNANAVLVFSFIGYETQEVAIGTRSVVDVSLVPSLQSLTEIVVVGYGVQREEAVTGSVASIKGDMMRDVPAANISQALQGRLPGVEFAQTSSQPGAAMQIRIRGSRSLNASNDPLIVLDGIPFPGSIGDINPNDIKSVDILKDASATAIYGSRGANGVILVTTNRGQKGKATVSYNGFHGIKTVFAEYPMMSGPEFVALRQAAGMYSNSLDESNDVNTNWQDKLYRTGMMTSHDVGVSGGTDNGNYNFNAGYFEDEGVVPTQQYKRYSMRGALDQGVGEYFRFGFTTNNNYSITEGSNIGLYGVLSMSPIANPYNADGTLKRTIRMPLDEQWLYTRDVVEDLSDRWLNQTRAIGTYNTIYGEVKIPGVEGLKYRANLGLNYRQSNNGAFTGAGITSATPTTPSTATIINEHTTDWTIENLLTYDRTFAGKHQINAVALYSASETQYNKSEISARDIPAEVFQFYNLGQASGEITVDPARQDYWKSGLTSWMGRVMYSYDDRYLITATVRSDASSRLAEGHKWHTYPAVSVGWNLGREAFMNEVDFLNMLKVRVGYGQTSNQSIAPYATLGRLATRPYNFGPDSYAYGQYLNELPNPELGWEYSETWNYGVDFSLFNDRLTGTAEYYVTNTNDLLLNVNLPNTTGVTSYTANIGKTRNKGIELSLNGVILNNVNGWTWEAGINIYGNRNELVALASGAQRDENNWWFVGHPIDVIYDYEKIGLWQEEDPYRNILEPGGNAGMIKVKYTGTYNADGSPTRAIGPADRQILNVNPDFQGGFNTRVSYKGFDLSAVGAFKSGGILISTLYSSSGYLNMLNGRRGNVKVDYWTPENTDAKYPKPGGVASSDNPKYGSTLGYFDASYLKIRTISLGYNFNNNSWLQNAGVDKLRVYFTVQNPFVMFSPYHKESGMDPETNSFGNENAAVTTTYQRRLLTLGTNAPSTRNFLVGVNFTF</sequence>
<dbReference type="EMBL" id="JAHESD010000004">
    <property type="protein sequence ID" value="MBT1702312.1"/>
    <property type="molecule type" value="Genomic_DNA"/>
</dbReference>
<organism evidence="13 14">
    <name type="scientific">Chryseosolibacter indicus</name>
    <dbReference type="NCBI Taxonomy" id="2782351"/>
    <lineage>
        <taxon>Bacteria</taxon>
        <taxon>Pseudomonadati</taxon>
        <taxon>Bacteroidota</taxon>
        <taxon>Cytophagia</taxon>
        <taxon>Cytophagales</taxon>
        <taxon>Chryseotaleaceae</taxon>
        <taxon>Chryseosolibacter</taxon>
    </lineage>
</organism>
<dbReference type="NCBIfam" id="TIGR04056">
    <property type="entry name" value="OMP_RagA_SusC"/>
    <property type="match status" value="1"/>
</dbReference>
<evidence type="ECO:0000256" key="2">
    <source>
        <dbReference type="ARBA" id="ARBA00022448"/>
    </source>
</evidence>
<dbReference type="PROSITE" id="PS52016">
    <property type="entry name" value="TONB_DEPENDENT_REC_3"/>
    <property type="match status" value="1"/>
</dbReference>
<keyword evidence="7 8" id="KW-0998">Cell outer membrane</keyword>
<dbReference type="InterPro" id="IPR023996">
    <property type="entry name" value="TonB-dep_OMP_SusC/RagA"/>
</dbReference>
<dbReference type="Gene3D" id="2.170.130.10">
    <property type="entry name" value="TonB-dependent receptor, plug domain"/>
    <property type="match status" value="1"/>
</dbReference>
<dbReference type="InterPro" id="IPR023997">
    <property type="entry name" value="TonB-dep_OMP_SusC/RagA_CS"/>
</dbReference>
<keyword evidence="14" id="KW-1185">Reference proteome</keyword>
<comment type="subcellular location">
    <subcellularLocation>
        <location evidence="1 8">Cell outer membrane</location>
        <topology evidence="1 8">Multi-pass membrane protein</topology>
    </subcellularLocation>
</comment>
<dbReference type="InterPro" id="IPR036942">
    <property type="entry name" value="Beta-barrel_TonB_sf"/>
</dbReference>
<dbReference type="Gene3D" id="2.40.170.20">
    <property type="entry name" value="TonB-dependent receptor, beta-barrel domain"/>
    <property type="match status" value="1"/>
</dbReference>
<name>A0ABS5VLI4_9BACT</name>
<gene>
    <name evidence="13" type="ORF">KK060_03425</name>
</gene>